<name>A0AA38P354_9AGAR</name>
<feature type="region of interest" description="Disordered" evidence="1">
    <location>
        <begin position="22"/>
        <end position="42"/>
    </location>
</feature>
<gene>
    <name evidence="2" type="ORF">F5878DRAFT_644409</name>
</gene>
<dbReference type="AlphaFoldDB" id="A0AA38P354"/>
<evidence type="ECO:0000313" key="2">
    <source>
        <dbReference type="EMBL" id="KAJ3835346.1"/>
    </source>
</evidence>
<evidence type="ECO:0000256" key="1">
    <source>
        <dbReference type="SAM" id="MobiDB-lite"/>
    </source>
</evidence>
<dbReference type="EMBL" id="MU806420">
    <property type="protein sequence ID" value="KAJ3835346.1"/>
    <property type="molecule type" value="Genomic_DNA"/>
</dbReference>
<dbReference type="Proteomes" id="UP001163846">
    <property type="component" value="Unassembled WGS sequence"/>
</dbReference>
<proteinExistence type="predicted"/>
<reference evidence="2" key="1">
    <citation type="submission" date="2022-08" db="EMBL/GenBank/DDBJ databases">
        <authorList>
            <consortium name="DOE Joint Genome Institute"/>
            <person name="Min B."/>
            <person name="Riley R."/>
            <person name="Sierra-Patev S."/>
            <person name="Naranjo-Ortiz M."/>
            <person name="Looney B."/>
            <person name="Konkel Z."/>
            <person name="Slot J.C."/>
            <person name="Sakamoto Y."/>
            <person name="Steenwyk J.L."/>
            <person name="Rokas A."/>
            <person name="Carro J."/>
            <person name="Camarero S."/>
            <person name="Ferreira P."/>
            <person name="Molpeceres G."/>
            <person name="Ruiz-Duenas F.J."/>
            <person name="Serrano A."/>
            <person name="Henrissat B."/>
            <person name="Drula E."/>
            <person name="Hughes K.W."/>
            <person name="Mata J.L."/>
            <person name="Ishikawa N.K."/>
            <person name="Vargas-Isla R."/>
            <person name="Ushijima S."/>
            <person name="Smith C.A."/>
            <person name="Ahrendt S."/>
            <person name="Andreopoulos W."/>
            <person name="He G."/>
            <person name="Labutti K."/>
            <person name="Lipzen A."/>
            <person name="Ng V."/>
            <person name="Sandor L."/>
            <person name="Barry K."/>
            <person name="Martinez A.T."/>
            <person name="Xiao Y."/>
            <person name="Gibbons J.G."/>
            <person name="Terashima K."/>
            <person name="Hibbett D.S."/>
            <person name="Grigoriev I.V."/>
        </authorList>
    </citation>
    <scope>NUCLEOTIDE SEQUENCE</scope>
    <source>
        <strain evidence="2">TFB9207</strain>
    </source>
</reference>
<protein>
    <submittedName>
        <fullName evidence="2">Uncharacterized protein</fullName>
    </submittedName>
</protein>
<evidence type="ECO:0000313" key="3">
    <source>
        <dbReference type="Proteomes" id="UP001163846"/>
    </source>
</evidence>
<accession>A0AA38P354</accession>
<keyword evidence="3" id="KW-1185">Reference proteome</keyword>
<sequence length="325" mass="36325">MNRTIRVIGPKIKSQGKNIIRIPNRNRKPATAHNHENTPTSAKSAKGLVIVIPPTRATKRVHEADSEEDNMLVVHEERPPKRARKVVAFNSSNYEVSKRKTISTSTLQSTTAPNLPPIIPATPTPPCSYIGSFDVYAMDHQDLCQIYWPEGSTEAQYESLYHALRSESTTENLTARISLPTTPYGRKFGSALVPVLCDPVSERPYEIELTRISHVSQVFYRDHERECFVTRHNSDVSRAGKVPGVSGKTGVSASRAKEDGVLDSAGNFNLSCVWEKVDEDGRVMQVFEGYMSLRVRYSKDYREKGYGDGFDIGFAFWAIRTNDAG</sequence>
<comment type="caution">
    <text evidence="2">The sequence shown here is derived from an EMBL/GenBank/DDBJ whole genome shotgun (WGS) entry which is preliminary data.</text>
</comment>
<organism evidence="2 3">
    <name type="scientific">Lentinula raphanica</name>
    <dbReference type="NCBI Taxonomy" id="153919"/>
    <lineage>
        <taxon>Eukaryota</taxon>
        <taxon>Fungi</taxon>
        <taxon>Dikarya</taxon>
        <taxon>Basidiomycota</taxon>
        <taxon>Agaricomycotina</taxon>
        <taxon>Agaricomycetes</taxon>
        <taxon>Agaricomycetidae</taxon>
        <taxon>Agaricales</taxon>
        <taxon>Marasmiineae</taxon>
        <taxon>Omphalotaceae</taxon>
        <taxon>Lentinula</taxon>
    </lineage>
</organism>